<dbReference type="HOGENOM" id="CLU_1404631_0_0_1"/>
<dbReference type="InParanoid" id="D8S577"/>
<gene>
    <name evidence="1" type="ORF">SELMODRAFT_418277</name>
</gene>
<dbReference type="Gramene" id="EFJ20398">
    <property type="protein sequence ID" value="EFJ20398"/>
    <property type="gene ID" value="SELMODRAFT_418277"/>
</dbReference>
<sequence>MQRRQLLEKIYAPFKGLLEHSQEYNALAASGQVWETWFQPFSKMDVDLRYQEGHRKILDALRSFTVVKEDLFAARLVRLVAPNFLQFDDASGVRPDFSSLLRSGRAPGFSDEEVQITANTQEAINRMLENQAYIGLEEEKEYHKILLQKTTQENVAWWSPSIVQSAGQYRKHPLRPAFYEEQDHDCIFAASSLP</sequence>
<organism evidence="2">
    <name type="scientific">Selaginella moellendorffii</name>
    <name type="common">Spikemoss</name>
    <dbReference type="NCBI Taxonomy" id="88036"/>
    <lineage>
        <taxon>Eukaryota</taxon>
        <taxon>Viridiplantae</taxon>
        <taxon>Streptophyta</taxon>
        <taxon>Embryophyta</taxon>
        <taxon>Tracheophyta</taxon>
        <taxon>Lycopodiopsida</taxon>
        <taxon>Selaginellales</taxon>
        <taxon>Selaginellaceae</taxon>
        <taxon>Selaginella</taxon>
    </lineage>
</organism>
<reference evidence="1 2" key="1">
    <citation type="journal article" date="2011" name="Science">
        <title>The Selaginella genome identifies genetic changes associated with the evolution of vascular plants.</title>
        <authorList>
            <person name="Banks J.A."/>
            <person name="Nishiyama T."/>
            <person name="Hasebe M."/>
            <person name="Bowman J.L."/>
            <person name="Gribskov M."/>
            <person name="dePamphilis C."/>
            <person name="Albert V.A."/>
            <person name="Aono N."/>
            <person name="Aoyama T."/>
            <person name="Ambrose B.A."/>
            <person name="Ashton N.W."/>
            <person name="Axtell M.J."/>
            <person name="Barker E."/>
            <person name="Barker M.S."/>
            <person name="Bennetzen J.L."/>
            <person name="Bonawitz N.D."/>
            <person name="Chapple C."/>
            <person name="Cheng C."/>
            <person name="Correa L.G."/>
            <person name="Dacre M."/>
            <person name="DeBarry J."/>
            <person name="Dreyer I."/>
            <person name="Elias M."/>
            <person name="Engstrom E.M."/>
            <person name="Estelle M."/>
            <person name="Feng L."/>
            <person name="Finet C."/>
            <person name="Floyd S.K."/>
            <person name="Frommer W.B."/>
            <person name="Fujita T."/>
            <person name="Gramzow L."/>
            <person name="Gutensohn M."/>
            <person name="Harholt J."/>
            <person name="Hattori M."/>
            <person name="Heyl A."/>
            <person name="Hirai T."/>
            <person name="Hiwatashi Y."/>
            <person name="Ishikawa M."/>
            <person name="Iwata M."/>
            <person name="Karol K.G."/>
            <person name="Koehler B."/>
            <person name="Kolukisaoglu U."/>
            <person name="Kubo M."/>
            <person name="Kurata T."/>
            <person name="Lalonde S."/>
            <person name="Li K."/>
            <person name="Li Y."/>
            <person name="Litt A."/>
            <person name="Lyons E."/>
            <person name="Manning G."/>
            <person name="Maruyama T."/>
            <person name="Michael T.P."/>
            <person name="Mikami K."/>
            <person name="Miyazaki S."/>
            <person name="Morinaga S."/>
            <person name="Murata T."/>
            <person name="Mueller-Roeber B."/>
            <person name="Nelson D.R."/>
            <person name="Obara M."/>
            <person name="Oguri Y."/>
            <person name="Olmstead R.G."/>
            <person name="Onodera N."/>
            <person name="Petersen B.L."/>
            <person name="Pils B."/>
            <person name="Prigge M."/>
            <person name="Rensing S.A."/>
            <person name="Riano-Pachon D.M."/>
            <person name="Roberts A.W."/>
            <person name="Sato Y."/>
            <person name="Scheller H.V."/>
            <person name="Schulz B."/>
            <person name="Schulz C."/>
            <person name="Shakirov E.V."/>
            <person name="Shibagaki N."/>
            <person name="Shinohara N."/>
            <person name="Shippen D.E."/>
            <person name="Soerensen I."/>
            <person name="Sotooka R."/>
            <person name="Sugimoto N."/>
            <person name="Sugita M."/>
            <person name="Sumikawa N."/>
            <person name="Tanurdzic M."/>
            <person name="Theissen G."/>
            <person name="Ulvskov P."/>
            <person name="Wakazuki S."/>
            <person name="Weng J.K."/>
            <person name="Willats W.W."/>
            <person name="Wipf D."/>
            <person name="Wolf P.G."/>
            <person name="Yang L."/>
            <person name="Zimmer A.D."/>
            <person name="Zhu Q."/>
            <person name="Mitros T."/>
            <person name="Hellsten U."/>
            <person name="Loque D."/>
            <person name="Otillar R."/>
            <person name="Salamov A."/>
            <person name="Schmutz J."/>
            <person name="Shapiro H."/>
            <person name="Lindquist E."/>
            <person name="Lucas S."/>
            <person name="Rokhsar D."/>
            <person name="Grigoriev I.V."/>
        </authorList>
    </citation>
    <scope>NUCLEOTIDE SEQUENCE [LARGE SCALE GENOMIC DNA]</scope>
</reference>
<evidence type="ECO:0000313" key="2">
    <source>
        <dbReference type="Proteomes" id="UP000001514"/>
    </source>
</evidence>
<keyword evidence="2" id="KW-1185">Reference proteome</keyword>
<dbReference type="KEGG" id="smo:SELMODRAFT_418277"/>
<dbReference type="Proteomes" id="UP000001514">
    <property type="component" value="Unassembled WGS sequence"/>
</dbReference>
<name>D8S577_SELML</name>
<accession>D8S577</accession>
<proteinExistence type="predicted"/>
<dbReference type="AlphaFoldDB" id="D8S577"/>
<dbReference type="EMBL" id="GL377602">
    <property type="protein sequence ID" value="EFJ20398.1"/>
    <property type="molecule type" value="Genomic_DNA"/>
</dbReference>
<evidence type="ECO:0000313" key="1">
    <source>
        <dbReference type="EMBL" id="EFJ20398.1"/>
    </source>
</evidence>
<protein>
    <submittedName>
        <fullName evidence="1">Uncharacterized protein</fullName>
    </submittedName>
</protein>